<evidence type="ECO:0000313" key="4">
    <source>
        <dbReference type="EMBL" id="TFK97960.1"/>
    </source>
</evidence>
<reference evidence="4 5" key="1">
    <citation type="journal article" date="2019" name="Nat. Ecol. Evol.">
        <title>Megaphylogeny resolves global patterns of mushroom evolution.</title>
        <authorList>
            <person name="Varga T."/>
            <person name="Krizsan K."/>
            <person name="Foldi C."/>
            <person name="Dima B."/>
            <person name="Sanchez-Garcia M."/>
            <person name="Sanchez-Ramirez S."/>
            <person name="Szollosi G.J."/>
            <person name="Szarkandi J.G."/>
            <person name="Papp V."/>
            <person name="Albert L."/>
            <person name="Andreopoulos W."/>
            <person name="Angelini C."/>
            <person name="Antonin V."/>
            <person name="Barry K.W."/>
            <person name="Bougher N.L."/>
            <person name="Buchanan P."/>
            <person name="Buyck B."/>
            <person name="Bense V."/>
            <person name="Catcheside P."/>
            <person name="Chovatia M."/>
            <person name="Cooper J."/>
            <person name="Damon W."/>
            <person name="Desjardin D."/>
            <person name="Finy P."/>
            <person name="Geml J."/>
            <person name="Haridas S."/>
            <person name="Hughes K."/>
            <person name="Justo A."/>
            <person name="Karasinski D."/>
            <person name="Kautmanova I."/>
            <person name="Kiss B."/>
            <person name="Kocsube S."/>
            <person name="Kotiranta H."/>
            <person name="LaButti K.M."/>
            <person name="Lechner B.E."/>
            <person name="Liimatainen K."/>
            <person name="Lipzen A."/>
            <person name="Lukacs Z."/>
            <person name="Mihaltcheva S."/>
            <person name="Morgado L.N."/>
            <person name="Niskanen T."/>
            <person name="Noordeloos M.E."/>
            <person name="Ohm R.A."/>
            <person name="Ortiz-Santana B."/>
            <person name="Ovrebo C."/>
            <person name="Racz N."/>
            <person name="Riley R."/>
            <person name="Savchenko A."/>
            <person name="Shiryaev A."/>
            <person name="Soop K."/>
            <person name="Spirin V."/>
            <person name="Szebenyi C."/>
            <person name="Tomsovsky M."/>
            <person name="Tulloss R.E."/>
            <person name="Uehling J."/>
            <person name="Grigoriev I.V."/>
            <person name="Vagvolgyi C."/>
            <person name="Papp T."/>
            <person name="Martin F.M."/>
            <person name="Miettinen O."/>
            <person name="Hibbett D.S."/>
            <person name="Nagy L.G."/>
        </authorList>
    </citation>
    <scope>NUCLEOTIDE SEQUENCE [LARGE SCALE GENOMIC DNA]</scope>
    <source>
        <strain evidence="4 5">CBS 309.79</strain>
    </source>
</reference>
<accession>A0A5C3QBZ8</accession>
<dbReference type="OrthoDB" id="2526171at2759"/>
<gene>
    <name evidence="4" type="ORF">BDV98DRAFT_573697</name>
</gene>
<feature type="compositionally biased region" description="Basic and acidic residues" evidence="1">
    <location>
        <begin position="238"/>
        <end position="249"/>
    </location>
</feature>
<keyword evidence="3" id="KW-0732">Signal</keyword>
<evidence type="ECO:0008006" key="6">
    <source>
        <dbReference type="Google" id="ProtNLM"/>
    </source>
</evidence>
<proteinExistence type="predicted"/>
<organism evidence="4 5">
    <name type="scientific">Pterulicium gracile</name>
    <dbReference type="NCBI Taxonomy" id="1884261"/>
    <lineage>
        <taxon>Eukaryota</taxon>
        <taxon>Fungi</taxon>
        <taxon>Dikarya</taxon>
        <taxon>Basidiomycota</taxon>
        <taxon>Agaricomycotina</taxon>
        <taxon>Agaricomycetes</taxon>
        <taxon>Agaricomycetidae</taxon>
        <taxon>Agaricales</taxon>
        <taxon>Pleurotineae</taxon>
        <taxon>Pterulaceae</taxon>
        <taxon>Pterulicium</taxon>
    </lineage>
</organism>
<keyword evidence="2" id="KW-0812">Transmembrane</keyword>
<dbReference type="STRING" id="1884261.A0A5C3QBZ8"/>
<feature type="region of interest" description="Disordered" evidence="1">
    <location>
        <begin position="160"/>
        <end position="193"/>
    </location>
</feature>
<evidence type="ECO:0000313" key="5">
    <source>
        <dbReference type="Proteomes" id="UP000305067"/>
    </source>
</evidence>
<dbReference type="Gene3D" id="1.20.5.510">
    <property type="entry name" value="Single helix bin"/>
    <property type="match status" value="1"/>
</dbReference>
<sequence>MDLSTLLLAFLSSLFLSPWLSIESGLGVRAQQTNATCNPDYDWAKNSKGFSPCLVAAFVGSACEDRSAGLRINSLPEGSPSAMYAGATTTCQCSTVYYSLISACAICQGHALHYWSGHTKNCSTVTVNLPGSLSTVSTDIPSWAFLNVTAADTFNETLAREEAAKTRTPSDTDGQTTVPPSSTAAPASTSTDNKGAIIGGVVGGVLFLALAALGICFLLRRNRRGRDQTHKPRPTLIRGEEEHASDDRVTMYSNTVSMIKSGSTSPSPPSHSRMNSNETAAGLTLNSTVGGTHGHSHHHHDRSTSSEMISRMIGSPVSTPPARRTAENPTGFTGVAEI</sequence>
<feature type="region of interest" description="Disordered" evidence="1">
    <location>
        <begin position="284"/>
        <end position="338"/>
    </location>
</feature>
<evidence type="ECO:0000256" key="3">
    <source>
        <dbReference type="SAM" id="SignalP"/>
    </source>
</evidence>
<keyword evidence="5" id="KW-1185">Reference proteome</keyword>
<feature type="region of interest" description="Disordered" evidence="1">
    <location>
        <begin position="226"/>
        <end position="249"/>
    </location>
</feature>
<name>A0A5C3QBZ8_9AGAR</name>
<feature type="compositionally biased region" description="Basic and acidic residues" evidence="1">
    <location>
        <begin position="160"/>
        <end position="170"/>
    </location>
</feature>
<dbReference type="Proteomes" id="UP000305067">
    <property type="component" value="Unassembled WGS sequence"/>
</dbReference>
<evidence type="ECO:0000256" key="2">
    <source>
        <dbReference type="SAM" id="Phobius"/>
    </source>
</evidence>
<keyword evidence="2" id="KW-0472">Membrane</keyword>
<feature type="region of interest" description="Disordered" evidence="1">
    <location>
        <begin position="258"/>
        <end position="277"/>
    </location>
</feature>
<dbReference type="AlphaFoldDB" id="A0A5C3QBZ8"/>
<feature type="signal peptide" evidence="3">
    <location>
        <begin position="1"/>
        <end position="21"/>
    </location>
</feature>
<protein>
    <recommendedName>
        <fullName evidence="6">Mid2 domain-containing protein</fullName>
    </recommendedName>
</protein>
<feature type="transmembrane region" description="Helical" evidence="2">
    <location>
        <begin position="196"/>
        <end position="219"/>
    </location>
</feature>
<dbReference type="EMBL" id="ML178843">
    <property type="protein sequence ID" value="TFK97960.1"/>
    <property type="molecule type" value="Genomic_DNA"/>
</dbReference>
<keyword evidence="2" id="KW-1133">Transmembrane helix</keyword>
<feature type="chain" id="PRO_5022934786" description="Mid2 domain-containing protein" evidence="3">
    <location>
        <begin position="22"/>
        <end position="338"/>
    </location>
</feature>
<evidence type="ECO:0000256" key="1">
    <source>
        <dbReference type="SAM" id="MobiDB-lite"/>
    </source>
</evidence>
<feature type="compositionally biased region" description="Low complexity" evidence="1">
    <location>
        <begin position="179"/>
        <end position="191"/>
    </location>
</feature>